<keyword evidence="3 5" id="KW-0575">Peroxidase</keyword>
<dbReference type="SUPFAM" id="SSF48113">
    <property type="entry name" value="Heme-dependent peroxidases"/>
    <property type="match status" value="1"/>
</dbReference>
<dbReference type="GO" id="GO:0004601">
    <property type="term" value="F:peroxidase activity"/>
    <property type="evidence" value="ECO:0007669"/>
    <property type="project" value="UniProtKB-KW"/>
</dbReference>
<reference evidence="5 6" key="1">
    <citation type="submission" date="2015-09" db="EMBL/GenBank/DDBJ databases">
        <title>Draft genome of the scarab beetle Oryctes borbonicus.</title>
        <authorList>
            <person name="Meyer J.M."/>
            <person name="Markov G.V."/>
            <person name="Baskaran P."/>
            <person name="Herrmann M."/>
            <person name="Sommer R.J."/>
            <person name="Roedelsperger C."/>
        </authorList>
    </citation>
    <scope>NUCLEOTIDE SEQUENCE [LARGE SCALE GENOMIC DNA]</scope>
    <source>
        <strain evidence="5">OB123</strain>
        <tissue evidence="5">Whole animal</tissue>
    </source>
</reference>
<sequence>MDFILIIFNNEFQLTRYLFKAGNPFGLDLAAINIQRGRDHGLRPYNDYRQLIGLQRIEQFEEFGTGVLLNISINWTILLFRFLQIGTKLGYLYSTVDDIDLWVGGLLEPKDSDDSVLGPTFRDIVADQFSRLKKGDRYFFENGPKINPGYFTLGMNSSIAIVPKYQVLILHIGRIDRKINV</sequence>
<accession>A0A0T6AUW6</accession>
<protein>
    <submittedName>
        <fullName evidence="5">Peroxidase</fullName>
    </submittedName>
</protein>
<dbReference type="InterPro" id="IPR037120">
    <property type="entry name" value="Haem_peroxidase_sf_animal"/>
</dbReference>
<gene>
    <name evidence="5" type="ORF">AMK59_6914</name>
</gene>
<keyword evidence="4" id="KW-0325">Glycoprotein</keyword>
<evidence type="ECO:0000256" key="4">
    <source>
        <dbReference type="ARBA" id="ARBA00023180"/>
    </source>
</evidence>
<dbReference type="PROSITE" id="PS50292">
    <property type="entry name" value="PEROXIDASE_3"/>
    <property type="match status" value="1"/>
</dbReference>
<dbReference type="AlphaFoldDB" id="A0A0T6AUW6"/>
<evidence type="ECO:0000256" key="2">
    <source>
        <dbReference type="ARBA" id="ARBA00022525"/>
    </source>
</evidence>
<dbReference type="InterPro" id="IPR019791">
    <property type="entry name" value="Haem_peroxidase_animal"/>
</dbReference>
<keyword evidence="6" id="KW-1185">Reference proteome</keyword>
<evidence type="ECO:0000313" key="6">
    <source>
        <dbReference type="Proteomes" id="UP000051574"/>
    </source>
</evidence>
<dbReference type="PANTHER" id="PTHR11475:SF4">
    <property type="entry name" value="CHORION PEROXIDASE"/>
    <property type="match status" value="1"/>
</dbReference>
<name>A0A0T6AUW6_9SCAR</name>
<dbReference type="InterPro" id="IPR010255">
    <property type="entry name" value="Haem_peroxidase_sf"/>
</dbReference>
<evidence type="ECO:0000313" key="5">
    <source>
        <dbReference type="EMBL" id="KRT78850.1"/>
    </source>
</evidence>
<proteinExistence type="predicted"/>
<comment type="caution">
    <text evidence="5">The sequence shown here is derived from an EMBL/GenBank/DDBJ whole genome shotgun (WGS) entry which is preliminary data.</text>
</comment>
<comment type="subcellular location">
    <subcellularLocation>
        <location evidence="1">Secreted</location>
    </subcellularLocation>
</comment>
<dbReference type="GO" id="GO:0006979">
    <property type="term" value="P:response to oxidative stress"/>
    <property type="evidence" value="ECO:0007669"/>
    <property type="project" value="InterPro"/>
</dbReference>
<dbReference type="PANTHER" id="PTHR11475">
    <property type="entry name" value="OXIDASE/PEROXIDASE"/>
    <property type="match status" value="1"/>
</dbReference>
<evidence type="ECO:0000256" key="1">
    <source>
        <dbReference type="ARBA" id="ARBA00004613"/>
    </source>
</evidence>
<dbReference type="Gene3D" id="1.10.640.10">
    <property type="entry name" value="Haem peroxidase domain superfamily, animal type"/>
    <property type="match status" value="1"/>
</dbReference>
<organism evidence="5 6">
    <name type="scientific">Oryctes borbonicus</name>
    <dbReference type="NCBI Taxonomy" id="1629725"/>
    <lineage>
        <taxon>Eukaryota</taxon>
        <taxon>Metazoa</taxon>
        <taxon>Ecdysozoa</taxon>
        <taxon>Arthropoda</taxon>
        <taxon>Hexapoda</taxon>
        <taxon>Insecta</taxon>
        <taxon>Pterygota</taxon>
        <taxon>Neoptera</taxon>
        <taxon>Endopterygota</taxon>
        <taxon>Coleoptera</taxon>
        <taxon>Polyphaga</taxon>
        <taxon>Scarabaeiformia</taxon>
        <taxon>Scarabaeidae</taxon>
        <taxon>Dynastinae</taxon>
        <taxon>Oryctes</taxon>
    </lineage>
</organism>
<dbReference type="GO" id="GO:0020037">
    <property type="term" value="F:heme binding"/>
    <property type="evidence" value="ECO:0007669"/>
    <property type="project" value="InterPro"/>
</dbReference>
<dbReference type="OrthoDB" id="823504at2759"/>
<dbReference type="EMBL" id="LJIG01022762">
    <property type="protein sequence ID" value="KRT78850.1"/>
    <property type="molecule type" value="Genomic_DNA"/>
</dbReference>
<dbReference type="GO" id="GO:0005576">
    <property type="term" value="C:extracellular region"/>
    <property type="evidence" value="ECO:0007669"/>
    <property type="project" value="UniProtKB-SubCell"/>
</dbReference>
<dbReference type="Pfam" id="PF03098">
    <property type="entry name" value="An_peroxidase"/>
    <property type="match status" value="1"/>
</dbReference>
<keyword evidence="3 5" id="KW-0560">Oxidoreductase</keyword>
<keyword evidence="2" id="KW-0964">Secreted</keyword>
<evidence type="ECO:0000256" key="3">
    <source>
        <dbReference type="ARBA" id="ARBA00022559"/>
    </source>
</evidence>
<dbReference type="Proteomes" id="UP000051574">
    <property type="component" value="Unassembled WGS sequence"/>
</dbReference>